<evidence type="ECO:0000313" key="2">
    <source>
        <dbReference type="Proteomes" id="UP000295719"/>
    </source>
</evidence>
<reference evidence="1 2" key="1">
    <citation type="submission" date="2019-03" db="EMBL/GenBank/DDBJ databases">
        <title>Genomic Encyclopedia of Type Strains, Phase IV (KMG-IV): sequencing the most valuable type-strain genomes for metagenomic binning, comparative biology and taxonomic classification.</title>
        <authorList>
            <person name="Goeker M."/>
        </authorList>
    </citation>
    <scope>NUCLEOTIDE SEQUENCE [LARGE SCALE GENOMIC DNA]</scope>
    <source>
        <strain evidence="1 2">DSM 19580</strain>
    </source>
</reference>
<evidence type="ECO:0000313" key="1">
    <source>
        <dbReference type="EMBL" id="TCV98330.1"/>
    </source>
</evidence>
<comment type="caution">
    <text evidence="1">The sequence shown here is derived from an EMBL/GenBank/DDBJ whole genome shotgun (WGS) entry which is preliminary data.</text>
</comment>
<dbReference type="SUPFAM" id="SSF50939">
    <property type="entry name" value="Sialidases"/>
    <property type="match status" value="1"/>
</dbReference>
<dbReference type="RefSeq" id="WP_131865072.1">
    <property type="nucleotide sequence ID" value="NZ_SMCR01000003.1"/>
</dbReference>
<accession>A0A4R3Z051</accession>
<dbReference type="InterPro" id="IPR036278">
    <property type="entry name" value="Sialidase_sf"/>
</dbReference>
<dbReference type="CDD" id="cd15482">
    <property type="entry name" value="Sialidase_non-viral"/>
    <property type="match status" value="1"/>
</dbReference>
<dbReference type="Proteomes" id="UP000295719">
    <property type="component" value="Unassembled WGS sequence"/>
</dbReference>
<proteinExistence type="predicted"/>
<evidence type="ECO:0008006" key="3">
    <source>
        <dbReference type="Google" id="ProtNLM"/>
    </source>
</evidence>
<keyword evidence="2" id="KW-1185">Reference proteome</keyword>
<name>A0A4R3Z051_9GAMM</name>
<dbReference type="EMBL" id="SMCR01000003">
    <property type="protein sequence ID" value="TCV98330.1"/>
    <property type="molecule type" value="Genomic_DNA"/>
</dbReference>
<sequence length="426" mass="47540">MCEKNDQGQVIFRSDSPSALWCYTPAILKTSSGRLIVTMDVGGPALDDADLNLAYNPLSSATKRKGIGKILSSDDQGYSWNEVCTYPFWHARPFESRGMLYVIGNAGGLYIIKSEDDGNTWSAPHALTEQRLWHAAATNVLQENGFIYLCMDLRSDRSIKGWNVAGLTPVILRGNESGCLLEKTSWTFSHGLSFIDMFGSISRGSGEYFGIPFYPSHVDRPMALAPDIHASPPGWLEGNIVRITDPRHIWYDPNQKTLHIILRANTNGAGYAAVIKAVERQNGDIFLQRIIAPSGRTILFIPFPGGGMKFYIAYDPISSLYWLATSIVTDSMCVLTARPKGRYNLPSNQRNILGLFYSMNCVDWLFADVISKGKNEFHSRNYPAFIFDGEDILLVSRSGDDLARDGQYTNLITLHRIEGFRRLAKI</sequence>
<protein>
    <recommendedName>
        <fullName evidence="3">Exo-alpha-sialidase</fullName>
    </recommendedName>
</protein>
<gene>
    <name evidence="1" type="ORF">EDC52_103422</name>
</gene>
<organism evidence="1 2">
    <name type="scientific">Biostraticola tofi</name>
    <dbReference type="NCBI Taxonomy" id="466109"/>
    <lineage>
        <taxon>Bacteria</taxon>
        <taxon>Pseudomonadati</taxon>
        <taxon>Pseudomonadota</taxon>
        <taxon>Gammaproteobacteria</taxon>
        <taxon>Enterobacterales</taxon>
        <taxon>Bruguierivoracaceae</taxon>
        <taxon>Biostraticola</taxon>
    </lineage>
</organism>
<dbReference type="OrthoDB" id="9813892at2"/>
<dbReference type="AlphaFoldDB" id="A0A4R3Z051"/>